<evidence type="ECO:0000313" key="6">
    <source>
        <dbReference type="Proteomes" id="UP000239494"/>
    </source>
</evidence>
<dbReference type="Pfam" id="PF12833">
    <property type="entry name" value="HTH_18"/>
    <property type="match status" value="1"/>
</dbReference>
<evidence type="ECO:0000313" key="5">
    <source>
        <dbReference type="EMBL" id="PRY36326.1"/>
    </source>
</evidence>
<name>A0A2T0SSE8_9PSEU</name>
<keyword evidence="3" id="KW-0804">Transcription</keyword>
<dbReference type="Proteomes" id="UP000239494">
    <property type="component" value="Unassembled WGS sequence"/>
</dbReference>
<keyword evidence="6" id="KW-1185">Reference proteome</keyword>
<dbReference type="PROSITE" id="PS01124">
    <property type="entry name" value="HTH_ARAC_FAMILY_2"/>
    <property type="match status" value="1"/>
</dbReference>
<gene>
    <name evidence="5" type="ORF">CLV43_112254</name>
</gene>
<evidence type="ECO:0000256" key="3">
    <source>
        <dbReference type="ARBA" id="ARBA00023163"/>
    </source>
</evidence>
<sequence>MSFVEQQVRLPAAFRPWAARMSVATPVPGTARTVLAEPDHATTLSLREDAFVVIGPRTRARYHEPKRFRSCLTIRLRPGLAGALLGLPVRDLVDRVVPLRDLWPGDDLTDVAAVERALAARELPDDRLVRAAVALLRSKPVHATARELNVSERHLRTVFTENVGVSPKHFARLDRVRTVLGKAHHGHLADLAAETGYYDQSHMTAEFHAVMGVPPARFVAGDLPAPSGCSGFTH</sequence>
<dbReference type="Gene3D" id="1.10.10.60">
    <property type="entry name" value="Homeodomain-like"/>
    <property type="match status" value="1"/>
</dbReference>
<feature type="domain" description="HTH araC/xylS-type" evidence="4">
    <location>
        <begin position="145"/>
        <end position="221"/>
    </location>
</feature>
<dbReference type="PANTHER" id="PTHR46796">
    <property type="entry name" value="HTH-TYPE TRANSCRIPTIONAL ACTIVATOR RHAS-RELATED"/>
    <property type="match status" value="1"/>
</dbReference>
<proteinExistence type="predicted"/>
<evidence type="ECO:0000256" key="1">
    <source>
        <dbReference type="ARBA" id="ARBA00023015"/>
    </source>
</evidence>
<dbReference type="GO" id="GO:0043565">
    <property type="term" value="F:sequence-specific DNA binding"/>
    <property type="evidence" value="ECO:0007669"/>
    <property type="project" value="InterPro"/>
</dbReference>
<dbReference type="EMBL" id="PVTF01000012">
    <property type="protein sequence ID" value="PRY36326.1"/>
    <property type="molecule type" value="Genomic_DNA"/>
</dbReference>
<reference evidence="5 6" key="1">
    <citation type="submission" date="2018-03" db="EMBL/GenBank/DDBJ databases">
        <title>Genomic Encyclopedia of Archaeal and Bacterial Type Strains, Phase II (KMG-II): from individual species to whole genera.</title>
        <authorList>
            <person name="Goeker M."/>
        </authorList>
    </citation>
    <scope>NUCLEOTIDE SEQUENCE [LARGE SCALE GENOMIC DNA]</scope>
    <source>
        <strain evidence="5 6">DSM 44720</strain>
    </source>
</reference>
<organism evidence="5 6">
    <name type="scientific">Umezawaea tangerina</name>
    <dbReference type="NCBI Taxonomy" id="84725"/>
    <lineage>
        <taxon>Bacteria</taxon>
        <taxon>Bacillati</taxon>
        <taxon>Actinomycetota</taxon>
        <taxon>Actinomycetes</taxon>
        <taxon>Pseudonocardiales</taxon>
        <taxon>Pseudonocardiaceae</taxon>
        <taxon>Umezawaea</taxon>
    </lineage>
</organism>
<dbReference type="RefSeq" id="WP_211304702.1">
    <property type="nucleotide sequence ID" value="NZ_PVTF01000012.1"/>
</dbReference>
<accession>A0A2T0SSE8</accession>
<comment type="caution">
    <text evidence="5">The sequence shown here is derived from an EMBL/GenBank/DDBJ whole genome shotgun (WGS) entry which is preliminary data.</text>
</comment>
<evidence type="ECO:0000259" key="4">
    <source>
        <dbReference type="PROSITE" id="PS01124"/>
    </source>
</evidence>
<keyword evidence="2 5" id="KW-0238">DNA-binding</keyword>
<protein>
    <submittedName>
        <fullName evidence="5">AraC-like DNA-binding protein</fullName>
    </submittedName>
</protein>
<evidence type="ECO:0000256" key="2">
    <source>
        <dbReference type="ARBA" id="ARBA00023125"/>
    </source>
</evidence>
<dbReference type="GO" id="GO:0003700">
    <property type="term" value="F:DNA-binding transcription factor activity"/>
    <property type="evidence" value="ECO:0007669"/>
    <property type="project" value="InterPro"/>
</dbReference>
<dbReference type="SMART" id="SM00342">
    <property type="entry name" value="HTH_ARAC"/>
    <property type="match status" value="1"/>
</dbReference>
<dbReference type="InterPro" id="IPR018060">
    <property type="entry name" value="HTH_AraC"/>
</dbReference>
<dbReference type="InterPro" id="IPR050204">
    <property type="entry name" value="AraC_XylS_family_regulators"/>
</dbReference>
<dbReference type="AlphaFoldDB" id="A0A2T0SSE8"/>
<keyword evidence="1" id="KW-0805">Transcription regulation</keyword>